<dbReference type="AlphaFoldDB" id="A0A517R3B9"/>
<reference evidence="8 9" key="1">
    <citation type="submission" date="2019-02" db="EMBL/GenBank/DDBJ databases">
        <title>Deep-cultivation of Planctomycetes and their phenomic and genomic characterization uncovers novel biology.</title>
        <authorList>
            <person name="Wiegand S."/>
            <person name="Jogler M."/>
            <person name="Boedeker C."/>
            <person name="Pinto D."/>
            <person name="Vollmers J."/>
            <person name="Rivas-Marin E."/>
            <person name="Kohn T."/>
            <person name="Peeters S.H."/>
            <person name="Heuer A."/>
            <person name="Rast P."/>
            <person name="Oberbeckmann S."/>
            <person name="Bunk B."/>
            <person name="Jeske O."/>
            <person name="Meyerdierks A."/>
            <person name="Storesund J.E."/>
            <person name="Kallscheuer N."/>
            <person name="Luecker S."/>
            <person name="Lage O.M."/>
            <person name="Pohl T."/>
            <person name="Merkel B.J."/>
            <person name="Hornburger P."/>
            <person name="Mueller R.-W."/>
            <person name="Bruemmer F."/>
            <person name="Labrenz M."/>
            <person name="Spormann A.M."/>
            <person name="Op den Camp H."/>
            <person name="Overmann J."/>
            <person name="Amann R."/>
            <person name="Jetten M.S.M."/>
            <person name="Mascher T."/>
            <person name="Medema M.H."/>
            <person name="Devos D.P."/>
            <person name="Kaster A.-K."/>
            <person name="Ovreas L."/>
            <person name="Rohde M."/>
            <person name="Galperin M.Y."/>
            <person name="Jogler C."/>
        </authorList>
    </citation>
    <scope>NUCLEOTIDE SEQUENCE [LARGE SCALE GENOMIC DNA]</scope>
    <source>
        <strain evidence="8 9">Pan189</strain>
    </source>
</reference>
<dbReference type="InterPro" id="IPR001765">
    <property type="entry name" value="Carbonic_anhydrase"/>
</dbReference>
<evidence type="ECO:0000256" key="4">
    <source>
        <dbReference type="ARBA" id="ARBA00022833"/>
    </source>
</evidence>
<comment type="cofactor">
    <cofactor evidence="7">
        <name>Zn(2+)</name>
        <dbReference type="ChEBI" id="CHEBI:29105"/>
    </cofactor>
    <text evidence="7">Binds 1 zinc ion per subunit.</text>
</comment>
<evidence type="ECO:0000256" key="7">
    <source>
        <dbReference type="PIRSR" id="PIRSR601765-1"/>
    </source>
</evidence>
<proteinExistence type="inferred from homology"/>
<feature type="binding site" evidence="7">
    <location>
        <position position="99"/>
    </location>
    <ligand>
        <name>Zn(2+)</name>
        <dbReference type="ChEBI" id="CHEBI:29105"/>
    </ligand>
</feature>
<dbReference type="KEGG" id="svp:Pan189_27570"/>
<gene>
    <name evidence="8" type="primary">icfA_1</name>
    <name evidence="8" type="ORF">Pan189_27570</name>
</gene>
<evidence type="ECO:0000256" key="1">
    <source>
        <dbReference type="ARBA" id="ARBA00006217"/>
    </source>
</evidence>
<evidence type="ECO:0000256" key="3">
    <source>
        <dbReference type="ARBA" id="ARBA00022723"/>
    </source>
</evidence>
<keyword evidence="3 7" id="KW-0479">Metal-binding</keyword>
<comment type="catalytic activity">
    <reaction evidence="6">
        <text>hydrogencarbonate + H(+) = CO2 + H2O</text>
        <dbReference type="Rhea" id="RHEA:10748"/>
        <dbReference type="ChEBI" id="CHEBI:15377"/>
        <dbReference type="ChEBI" id="CHEBI:15378"/>
        <dbReference type="ChEBI" id="CHEBI:16526"/>
        <dbReference type="ChEBI" id="CHEBI:17544"/>
        <dbReference type="EC" id="4.2.1.1"/>
    </reaction>
</comment>
<keyword evidence="4 7" id="KW-0862">Zinc</keyword>
<dbReference type="RefSeq" id="WP_145364483.1">
    <property type="nucleotide sequence ID" value="NZ_CP036268.1"/>
</dbReference>
<sequence length="206" mass="22932" precursor="true">MTIELEKSLHNFNPDHFGGVNDFLSTADSNERDTLMIACADHGCAPDNVSFAGTERFFILQHIGESVPPPDRRQPNDLFGAIEVGFYDYDLRHAVVCGHLGCGVIPNWLKDNSGPDTGNLRAHFYAAAVKAVDTTYPDLTGEAYVERVICEHAIFQLENLQANPSIRERLDANGLKLHLWIVNDETARVLAFDPRVGNLVPIEEMR</sequence>
<evidence type="ECO:0000313" key="8">
    <source>
        <dbReference type="EMBL" id="QDT38364.1"/>
    </source>
</evidence>
<protein>
    <recommendedName>
        <fullName evidence="2">carbonic anhydrase</fullName>
        <ecNumber evidence="2">4.2.1.1</ecNumber>
    </recommendedName>
</protein>
<dbReference type="InterPro" id="IPR036874">
    <property type="entry name" value="Carbonic_anhydrase_sf"/>
</dbReference>
<dbReference type="Pfam" id="PF00484">
    <property type="entry name" value="Pro_CA"/>
    <property type="match status" value="1"/>
</dbReference>
<dbReference type="OrthoDB" id="264454at2"/>
<dbReference type="Gene3D" id="3.40.1050.10">
    <property type="entry name" value="Carbonic anhydrase"/>
    <property type="match status" value="1"/>
</dbReference>
<dbReference type="EC" id="4.2.1.1" evidence="2"/>
<evidence type="ECO:0000256" key="2">
    <source>
        <dbReference type="ARBA" id="ARBA00012925"/>
    </source>
</evidence>
<feature type="binding site" evidence="7">
    <location>
        <position position="41"/>
    </location>
    <ligand>
        <name>Zn(2+)</name>
        <dbReference type="ChEBI" id="CHEBI:29105"/>
    </ligand>
</feature>
<keyword evidence="9" id="KW-1185">Reference proteome</keyword>
<feature type="binding site" evidence="7">
    <location>
        <position position="39"/>
    </location>
    <ligand>
        <name>Zn(2+)</name>
        <dbReference type="ChEBI" id="CHEBI:29105"/>
    </ligand>
</feature>
<evidence type="ECO:0000256" key="6">
    <source>
        <dbReference type="ARBA" id="ARBA00048348"/>
    </source>
</evidence>
<dbReference type="EMBL" id="CP036268">
    <property type="protein sequence ID" value="QDT38364.1"/>
    <property type="molecule type" value="Genomic_DNA"/>
</dbReference>
<feature type="binding site" evidence="7">
    <location>
        <position position="102"/>
    </location>
    <ligand>
        <name>Zn(2+)</name>
        <dbReference type="ChEBI" id="CHEBI:29105"/>
    </ligand>
</feature>
<name>A0A517R3B9_9PLAN</name>
<dbReference type="SUPFAM" id="SSF53056">
    <property type="entry name" value="beta-carbonic anhydrase, cab"/>
    <property type="match status" value="1"/>
</dbReference>
<dbReference type="GO" id="GO:0008270">
    <property type="term" value="F:zinc ion binding"/>
    <property type="evidence" value="ECO:0007669"/>
    <property type="project" value="InterPro"/>
</dbReference>
<organism evidence="8 9">
    <name type="scientific">Stratiformator vulcanicus</name>
    <dbReference type="NCBI Taxonomy" id="2527980"/>
    <lineage>
        <taxon>Bacteria</taxon>
        <taxon>Pseudomonadati</taxon>
        <taxon>Planctomycetota</taxon>
        <taxon>Planctomycetia</taxon>
        <taxon>Planctomycetales</taxon>
        <taxon>Planctomycetaceae</taxon>
        <taxon>Stratiformator</taxon>
    </lineage>
</organism>
<dbReference type="PANTHER" id="PTHR11002:SF76">
    <property type="entry name" value="CARBONIC ANHYDRASE"/>
    <property type="match status" value="1"/>
</dbReference>
<comment type="similarity">
    <text evidence="1">Belongs to the beta-class carbonic anhydrase family.</text>
</comment>
<evidence type="ECO:0000256" key="5">
    <source>
        <dbReference type="ARBA" id="ARBA00023239"/>
    </source>
</evidence>
<keyword evidence="5 8" id="KW-0456">Lyase</keyword>
<dbReference type="GO" id="GO:0004089">
    <property type="term" value="F:carbonate dehydratase activity"/>
    <property type="evidence" value="ECO:0007669"/>
    <property type="project" value="UniProtKB-EC"/>
</dbReference>
<evidence type="ECO:0000313" key="9">
    <source>
        <dbReference type="Proteomes" id="UP000317318"/>
    </source>
</evidence>
<dbReference type="PANTHER" id="PTHR11002">
    <property type="entry name" value="CARBONIC ANHYDRASE"/>
    <property type="match status" value="1"/>
</dbReference>
<dbReference type="Proteomes" id="UP000317318">
    <property type="component" value="Chromosome"/>
</dbReference>
<accession>A0A517R3B9</accession>
<dbReference type="SMART" id="SM00947">
    <property type="entry name" value="Pro_CA"/>
    <property type="match status" value="1"/>
</dbReference>